<accession>A0A812JKF9</accession>
<dbReference type="Proteomes" id="UP000601435">
    <property type="component" value="Unassembled WGS sequence"/>
</dbReference>
<organism evidence="1 2">
    <name type="scientific">Symbiodinium necroappetens</name>
    <dbReference type="NCBI Taxonomy" id="1628268"/>
    <lineage>
        <taxon>Eukaryota</taxon>
        <taxon>Sar</taxon>
        <taxon>Alveolata</taxon>
        <taxon>Dinophyceae</taxon>
        <taxon>Suessiales</taxon>
        <taxon>Symbiodiniaceae</taxon>
        <taxon>Symbiodinium</taxon>
    </lineage>
</organism>
<sequence>GWSRTPSRVRRLSRRPWSRRRAAYAWLATRWRRTASMPWSDWLRLVSWEVWIFGPWASAIVPH</sequence>
<feature type="non-terminal residue" evidence="1">
    <location>
        <position position="63"/>
    </location>
</feature>
<dbReference type="EMBL" id="CAJNJA010006085">
    <property type="protein sequence ID" value="CAE7205099.1"/>
    <property type="molecule type" value="Genomic_DNA"/>
</dbReference>
<proteinExistence type="predicted"/>
<evidence type="ECO:0000313" key="2">
    <source>
        <dbReference type="Proteomes" id="UP000601435"/>
    </source>
</evidence>
<gene>
    <name evidence="1" type="ORF">SNEC2469_LOCUS1725</name>
</gene>
<name>A0A812JKF9_9DINO</name>
<protein>
    <submittedName>
        <fullName evidence="1">Uncharacterized protein</fullName>
    </submittedName>
</protein>
<keyword evidence="2" id="KW-1185">Reference proteome</keyword>
<comment type="caution">
    <text evidence="1">The sequence shown here is derived from an EMBL/GenBank/DDBJ whole genome shotgun (WGS) entry which is preliminary data.</text>
</comment>
<dbReference type="AlphaFoldDB" id="A0A812JKF9"/>
<reference evidence="1" key="1">
    <citation type="submission" date="2021-02" db="EMBL/GenBank/DDBJ databases">
        <authorList>
            <person name="Dougan E. K."/>
            <person name="Rhodes N."/>
            <person name="Thang M."/>
            <person name="Chan C."/>
        </authorList>
    </citation>
    <scope>NUCLEOTIDE SEQUENCE</scope>
</reference>
<evidence type="ECO:0000313" key="1">
    <source>
        <dbReference type="EMBL" id="CAE7205099.1"/>
    </source>
</evidence>